<reference evidence="1 2" key="1">
    <citation type="submission" date="2018-06" db="EMBL/GenBank/DDBJ databases">
        <authorList>
            <consortium name="Pathogen Informatics"/>
            <person name="Doyle S."/>
        </authorList>
    </citation>
    <scope>NUCLEOTIDE SEQUENCE [LARGE SCALE GENOMIC DNA]</scope>
    <source>
        <strain evidence="1 2">NCTC12120</strain>
    </source>
</reference>
<dbReference type="EMBL" id="UAVU01000003">
    <property type="protein sequence ID" value="SQA99577.1"/>
    <property type="molecule type" value="Genomic_DNA"/>
</dbReference>
<protein>
    <submittedName>
        <fullName evidence="1">Uncharacterized protein</fullName>
    </submittedName>
</protein>
<gene>
    <name evidence="1" type="ORF">NCTC12120_03498</name>
</gene>
<evidence type="ECO:0000313" key="1">
    <source>
        <dbReference type="EMBL" id="SQA99577.1"/>
    </source>
</evidence>
<proteinExistence type="predicted"/>
<name>A0A2X2TB61_9ENTR</name>
<dbReference type="Proteomes" id="UP000251197">
    <property type="component" value="Unassembled WGS sequence"/>
</dbReference>
<sequence length="46" mass="5607">MSDKNEIIKEATQLINKQLSQEGRRRFFKAGLNARRHRDAYRLRYQ</sequence>
<accession>A0A2X2TB61</accession>
<evidence type="ECO:0000313" key="2">
    <source>
        <dbReference type="Proteomes" id="UP000251197"/>
    </source>
</evidence>
<dbReference type="AlphaFoldDB" id="A0A2X2TB61"/>
<organism evidence="1 2">
    <name type="scientific">Cedecea neteri</name>
    <dbReference type="NCBI Taxonomy" id="158822"/>
    <lineage>
        <taxon>Bacteria</taxon>
        <taxon>Pseudomonadati</taxon>
        <taxon>Pseudomonadota</taxon>
        <taxon>Gammaproteobacteria</taxon>
        <taxon>Enterobacterales</taxon>
        <taxon>Enterobacteriaceae</taxon>
        <taxon>Cedecea</taxon>
    </lineage>
</organism>